<dbReference type="Gene3D" id="1.10.10.2910">
    <property type="match status" value="1"/>
</dbReference>
<protein>
    <submittedName>
        <fullName evidence="2">ImmA/IrrE family metallo-endopeptidase</fullName>
    </submittedName>
</protein>
<organism evidence="2 3">
    <name type="scientific">Novosphingobium album</name>
    <name type="common">ex Liu et al. 2023</name>
    <dbReference type="NCBI Taxonomy" id="3031130"/>
    <lineage>
        <taxon>Bacteria</taxon>
        <taxon>Pseudomonadati</taxon>
        <taxon>Pseudomonadota</taxon>
        <taxon>Alphaproteobacteria</taxon>
        <taxon>Sphingomonadales</taxon>
        <taxon>Sphingomonadaceae</taxon>
        <taxon>Novosphingobium</taxon>
    </lineage>
</organism>
<proteinExistence type="predicted"/>
<evidence type="ECO:0000313" key="2">
    <source>
        <dbReference type="EMBL" id="MDE8652179.1"/>
    </source>
</evidence>
<dbReference type="PANTHER" id="PTHR43236:SF1">
    <property type="entry name" value="BLL7220 PROTEIN"/>
    <property type="match status" value="1"/>
</dbReference>
<dbReference type="RefSeq" id="WP_275228264.1">
    <property type="nucleotide sequence ID" value="NZ_JARESE010000029.1"/>
</dbReference>
<gene>
    <name evidence="2" type="ORF">PYV00_10675</name>
</gene>
<evidence type="ECO:0000259" key="1">
    <source>
        <dbReference type="Pfam" id="PF06114"/>
    </source>
</evidence>
<evidence type="ECO:0000313" key="3">
    <source>
        <dbReference type="Proteomes" id="UP001216253"/>
    </source>
</evidence>
<dbReference type="EMBL" id="JARESE010000029">
    <property type="protein sequence ID" value="MDE8652179.1"/>
    <property type="molecule type" value="Genomic_DNA"/>
</dbReference>
<accession>A0ABT5WQ60</accession>
<dbReference type="Pfam" id="PF06114">
    <property type="entry name" value="Peptidase_M78"/>
    <property type="match status" value="1"/>
</dbReference>
<keyword evidence="3" id="KW-1185">Reference proteome</keyword>
<feature type="domain" description="IrrE N-terminal-like" evidence="1">
    <location>
        <begin position="64"/>
        <end position="136"/>
    </location>
</feature>
<dbReference type="InterPro" id="IPR052345">
    <property type="entry name" value="Rad_response_metalloprotease"/>
</dbReference>
<name>A0ABT5WQ60_9SPHN</name>
<reference evidence="2 3" key="1">
    <citation type="submission" date="2023-03" db="EMBL/GenBank/DDBJ databases">
        <title>NovoSphingobium album sp. nov. isolated from polycyclic aromatic hydrocarbons- and heavy-metal polluted soil.</title>
        <authorList>
            <person name="Liu Z."/>
            <person name="Wang K."/>
        </authorList>
    </citation>
    <scope>NUCLEOTIDE SEQUENCE [LARGE SCALE GENOMIC DNA]</scope>
    <source>
        <strain evidence="2 3">H3SJ31-1</strain>
    </source>
</reference>
<comment type="caution">
    <text evidence="2">The sequence shown here is derived from an EMBL/GenBank/DDBJ whole genome shotgun (WGS) entry which is preliminary data.</text>
</comment>
<dbReference type="InterPro" id="IPR010359">
    <property type="entry name" value="IrrE_HExxH"/>
</dbReference>
<dbReference type="Proteomes" id="UP001216253">
    <property type="component" value="Unassembled WGS sequence"/>
</dbReference>
<sequence length="287" mass="31050">MAERTARQVLLDHGVVSLPVDPFAIAAACDILVEPKPSANDGVSGMLIRLGESFGILYATHIPSEGFQRFSVSHELGHYFLAGHPEQLLASGAHASRANFASGDPYEVEADMFAAALLMPRTPFMMAARAFDDGLDAIVGLSAQCRTSLTAAAVSYVRYSRCAVAIVQSLDGVVEFCAVSDALKTEPIGWLRRGAPLPPSSLTRHFASDHANIDHARTGEGEGRLSDWFSRAQAHSIREEVIGLGRFGRVLTVLHCPAISLSADGYDIDDKDEAEEDVMERWAVRFH</sequence>
<dbReference type="PANTHER" id="PTHR43236">
    <property type="entry name" value="ANTITOXIN HIGA1"/>
    <property type="match status" value="1"/>
</dbReference>